<dbReference type="AlphaFoldDB" id="A0A1Y2INP1"/>
<dbReference type="STRING" id="1353009.A0A1Y2INP1"/>
<dbReference type="Proteomes" id="UP000193067">
    <property type="component" value="Unassembled WGS sequence"/>
</dbReference>
<organism evidence="1 2">
    <name type="scientific">Trametes coccinea (strain BRFM310)</name>
    <name type="common">Pycnoporus coccineus</name>
    <dbReference type="NCBI Taxonomy" id="1353009"/>
    <lineage>
        <taxon>Eukaryota</taxon>
        <taxon>Fungi</taxon>
        <taxon>Dikarya</taxon>
        <taxon>Basidiomycota</taxon>
        <taxon>Agaricomycotina</taxon>
        <taxon>Agaricomycetes</taxon>
        <taxon>Polyporales</taxon>
        <taxon>Polyporaceae</taxon>
        <taxon>Trametes</taxon>
    </lineage>
</organism>
<reference evidence="1 2" key="1">
    <citation type="journal article" date="2015" name="Biotechnol. Biofuels">
        <title>Enhanced degradation of softwood versus hardwood by the white-rot fungus Pycnoporus coccineus.</title>
        <authorList>
            <person name="Couturier M."/>
            <person name="Navarro D."/>
            <person name="Chevret D."/>
            <person name="Henrissat B."/>
            <person name="Piumi F."/>
            <person name="Ruiz-Duenas F.J."/>
            <person name="Martinez A.T."/>
            <person name="Grigoriev I.V."/>
            <person name="Riley R."/>
            <person name="Lipzen A."/>
            <person name="Berrin J.G."/>
            <person name="Master E.R."/>
            <person name="Rosso M.N."/>
        </authorList>
    </citation>
    <scope>NUCLEOTIDE SEQUENCE [LARGE SCALE GENOMIC DNA]</scope>
    <source>
        <strain evidence="1 2">BRFM310</strain>
    </source>
</reference>
<keyword evidence="2" id="KW-1185">Reference proteome</keyword>
<sequence>MIRTAGTRGIEVPGLEEAIRATLFADDTTTYLSEHDNFKLVQNVLDMWCSASRAKFNISKTEIIPIGTKSFREQVVKHYKETGTWNGLPQQAKLAEDGEAIRLLGAYVGNKVNNDHVWEAKIAKVEETLERWSKHHTTISGKRYAIQMVVGGLTQFLADVQSLPKTSIQKLEKAIRKYIWGENRIPPVKMEQLYMPWTSGGLGILDLQARNEAINIMWLRSYLMTDEQRPTWAF</sequence>
<evidence type="ECO:0008006" key="3">
    <source>
        <dbReference type="Google" id="ProtNLM"/>
    </source>
</evidence>
<accession>A0A1Y2INP1</accession>
<protein>
    <recommendedName>
        <fullName evidence="3">Reverse transcriptase domain-containing protein</fullName>
    </recommendedName>
</protein>
<dbReference type="EMBL" id="KZ084103">
    <property type="protein sequence ID" value="OSD02736.1"/>
    <property type="molecule type" value="Genomic_DNA"/>
</dbReference>
<evidence type="ECO:0000313" key="1">
    <source>
        <dbReference type="EMBL" id="OSD02736.1"/>
    </source>
</evidence>
<dbReference type="OrthoDB" id="2205812at2759"/>
<proteinExistence type="predicted"/>
<feature type="non-terminal residue" evidence="1">
    <location>
        <position position="234"/>
    </location>
</feature>
<gene>
    <name evidence="1" type="ORF">PYCCODRAFT_1344237</name>
</gene>
<name>A0A1Y2INP1_TRAC3</name>
<evidence type="ECO:0000313" key="2">
    <source>
        <dbReference type="Proteomes" id="UP000193067"/>
    </source>
</evidence>